<sequence length="134" mass="15229">MTGTRKLKELQKKQKRVAESKGKEQKAFLRQSYWNVWENSTGGPDMGSPGQDFGQELSNQINDVLNRLETKEMFQTDWDIAAFAIFFIFIGAVLSLVLLVLIRCFCCCCCDCEHTASYHKAPRKVGVDNQAMEP</sequence>
<gene>
    <name evidence="1" type="ORF">K3G42_031056</name>
</gene>
<evidence type="ECO:0000313" key="2">
    <source>
        <dbReference type="Proteomes" id="UP000827872"/>
    </source>
</evidence>
<organism evidence="1 2">
    <name type="scientific">Sphaerodactylus townsendi</name>
    <dbReference type="NCBI Taxonomy" id="933632"/>
    <lineage>
        <taxon>Eukaryota</taxon>
        <taxon>Metazoa</taxon>
        <taxon>Chordata</taxon>
        <taxon>Craniata</taxon>
        <taxon>Vertebrata</taxon>
        <taxon>Euteleostomi</taxon>
        <taxon>Lepidosauria</taxon>
        <taxon>Squamata</taxon>
        <taxon>Bifurcata</taxon>
        <taxon>Gekkota</taxon>
        <taxon>Sphaerodactylidae</taxon>
        <taxon>Sphaerodactylus</taxon>
    </lineage>
</organism>
<proteinExistence type="predicted"/>
<evidence type="ECO:0000313" key="1">
    <source>
        <dbReference type="EMBL" id="KAH8005744.1"/>
    </source>
</evidence>
<name>A0ACB8FKE3_9SAUR</name>
<accession>A0ACB8FKE3</accession>
<dbReference type="EMBL" id="CM037617">
    <property type="protein sequence ID" value="KAH8005744.1"/>
    <property type="molecule type" value="Genomic_DNA"/>
</dbReference>
<comment type="caution">
    <text evidence="1">The sequence shown here is derived from an EMBL/GenBank/DDBJ whole genome shotgun (WGS) entry which is preliminary data.</text>
</comment>
<keyword evidence="2" id="KW-1185">Reference proteome</keyword>
<reference evidence="1" key="1">
    <citation type="submission" date="2021-08" db="EMBL/GenBank/DDBJ databases">
        <title>The first chromosome-level gecko genome reveals the dynamic sex chromosomes of Neotropical dwarf geckos (Sphaerodactylidae: Sphaerodactylus).</title>
        <authorList>
            <person name="Pinto B.J."/>
            <person name="Keating S.E."/>
            <person name="Gamble T."/>
        </authorList>
    </citation>
    <scope>NUCLEOTIDE SEQUENCE</scope>
    <source>
        <strain evidence="1">TG3544</strain>
    </source>
</reference>
<protein>
    <submittedName>
        <fullName evidence="1">Uncharacterized protein</fullName>
    </submittedName>
</protein>
<dbReference type="Proteomes" id="UP000827872">
    <property type="component" value="Linkage Group LG04"/>
</dbReference>